<dbReference type="Pfam" id="PF12625">
    <property type="entry name" value="Arabinose_bd"/>
    <property type="match status" value="1"/>
</dbReference>
<dbReference type="Gene3D" id="1.10.10.60">
    <property type="entry name" value="Homeodomain-like"/>
    <property type="match status" value="1"/>
</dbReference>
<reference evidence="5 6" key="1">
    <citation type="submission" date="2019-02" db="EMBL/GenBank/DDBJ databases">
        <title>Marinobacter halodurans sp. nov., a marine bacterium isolated from sea tidal flat.</title>
        <authorList>
            <person name="Yoo Y."/>
            <person name="Lee D.W."/>
            <person name="Kim B.S."/>
            <person name="Kim J.-J."/>
        </authorList>
    </citation>
    <scope>NUCLEOTIDE SEQUENCE [LARGE SCALE GENOMIC DNA]</scope>
    <source>
        <strain evidence="5 6">YJ-S3-2</strain>
    </source>
</reference>
<evidence type="ECO:0000256" key="1">
    <source>
        <dbReference type="ARBA" id="ARBA00023015"/>
    </source>
</evidence>
<sequence>MSDSLDLHCPAIRAHYVEILGQLLEEEGGRRDAVFAAVGLAADRLLHPDTLLTVAEFVAVCREALKQSRDPALGLAFGQRLKFTTHGSLSQAAISCATIEEALRTLAKYFSIRFAYIDLTFFVEGGDAVIQLDMRHDFDDLYRFNVEAVLAALMDVNQLLFGKRLMLDGSCRLAYPAPEPSHRARYAALFGESAHFGQPANQLRFRADLLALPMALHNPVARRLAEAECEVELARLARHQGVAGRVRSVLESVTRDPLPGLDAVADQLHVSPRTLRRQLKREGTGFQALLDEVRAMRARWLLTRTSQSVEVIAWQLGYSDPSNFGRAFRKWERCSPSAYRAEHRGQGASA</sequence>
<proteinExistence type="predicted"/>
<dbReference type="InterPro" id="IPR018062">
    <property type="entry name" value="HTH_AraC-typ_CS"/>
</dbReference>
<dbReference type="Proteomes" id="UP000313645">
    <property type="component" value="Unassembled WGS sequence"/>
</dbReference>
<evidence type="ECO:0000313" key="5">
    <source>
        <dbReference type="EMBL" id="TBW52182.1"/>
    </source>
</evidence>
<dbReference type="SMART" id="SM00342">
    <property type="entry name" value="HTH_ARAC"/>
    <property type="match status" value="1"/>
</dbReference>
<feature type="domain" description="HTH araC/xylS-type" evidence="4">
    <location>
        <begin position="244"/>
        <end position="342"/>
    </location>
</feature>
<accession>A0ABY1ZL57</accession>
<comment type="caution">
    <text evidence="5">The sequence shown here is derived from an EMBL/GenBank/DDBJ whole genome shotgun (WGS) entry which is preliminary data.</text>
</comment>
<name>A0ABY1ZL57_9GAMM</name>
<evidence type="ECO:0000256" key="3">
    <source>
        <dbReference type="ARBA" id="ARBA00023163"/>
    </source>
</evidence>
<dbReference type="SUPFAM" id="SSF46689">
    <property type="entry name" value="Homeodomain-like"/>
    <property type="match status" value="1"/>
</dbReference>
<keyword evidence="2" id="KW-0238">DNA-binding</keyword>
<evidence type="ECO:0000259" key="4">
    <source>
        <dbReference type="PROSITE" id="PS01124"/>
    </source>
</evidence>
<dbReference type="PANTHER" id="PTHR47894:SF1">
    <property type="entry name" value="HTH-TYPE TRANSCRIPTIONAL REGULATOR VQSM"/>
    <property type="match status" value="1"/>
</dbReference>
<dbReference type="RefSeq" id="WP_131482929.1">
    <property type="nucleotide sequence ID" value="NZ_SJDL01000028.1"/>
</dbReference>
<organism evidence="5 6">
    <name type="scientific">Marinobacter halodurans</name>
    <dbReference type="NCBI Taxonomy" id="2528979"/>
    <lineage>
        <taxon>Bacteria</taxon>
        <taxon>Pseudomonadati</taxon>
        <taxon>Pseudomonadota</taxon>
        <taxon>Gammaproteobacteria</taxon>
        <taxon>Pseudomonadales</taxon>
        <taxon>Marinobacteraceae</taxon>
        <taxon>Marinobacter</taxon>
    </lineage>
</organism>
<dbReference type="InterPro" id="IPR009057">
    <property type="entry name" value="Homeodomain-like_sf"/>
</dbReference>
<dbReference type="PANTHER" id="PTHR47894">
    <property type="entry name" value="HTH-TYPE TRANSCRIPTIONAL REGULATOR GADX"/>
    <property type="match status" value="1"/>
</dbReference>
<keyword evidence="3" id="KW-0804">Transcription</keyword>
<keyword evidence="1" id="KW-0805">Transcription regulation</keyword>
<gene>
    <name evidence="5" type="ORF">EZI54_16210</name>
</gene>
<dbReference type="InterPro" id="IPR032687">
    <property type="entry name" value="AraC-type_N"/>
</dbReference>
<keyword evidence="6" id="KW-1185">Reference proteome</keyword>
<protein>
    <submittedName>
        <fullName evidence="5">AraC family transcriptional regulator</fullName>
    </submittedName>
</protein>
<dbReference type="PROSITE" id="PS00041">
    <property type="entry name" value="HTH_ARAC_FAMILY_1"/>
    <property type="match status" value="1"/>
</dbReference>
<dbReference type="InterPro" id="IPR018060">
    <property type="entry name" value="HTH_AraC"/>
</dbReference>
<evidence type="ECO:0000313" key="6">
    <source>
        <dbReference type="Proteomes" id="UP000313645"/>
    </source>
</evidence>
<dbReference type="PROSITE" id="PS01124">
    <property type="entry name" value="HTH_ARAC_FAMILY_2"/>
    <property type="match status" value="1"/>
</dbReference>
<evidence type="ECO:0000256" key="2">
    <source>
        <dbReference type="ARBA" id="ARBA00023125"/>
    </source>
</evidence>
<dbReference type="Pfam" id="PF12833">
    <property type="entry name" value="HTH_18"/>
    <property type="match status" value="1"/>
</dbReference>
<dbReference type="EMBL" id="SJDL01000028">
    <property type="protein sequence ID" value="TBW52182.1"/>
    <property type="molecule type" value="Genomic_DNA"/>
</dbReference>